<dbReference type="InterPro" id="IPR025933">
    <property type="entry name" value="Beta_defensin_dom"/>
</dbReference>
<reference evidence="8" key="2">
    <citation type="submission" date="2025-09" db="UniProtKB">
        <authorList>
            <consortium name="Ensembl"/>
        </authorList>
    </citation>
    <scope>IDENTIFICATION</scope>
</reference>
<comment type="similarity">
    <text evidence="2 6">Belongs to the beta-defensin family.</text>
</comment>
<dbReference type="Proteomes" id="UP000694391">
    <property type="component" value="Unplaced"/>
</dbReference>
<keyword evidence="6" id="KW-0211">Defensin</keyword>
<reference evidence="8" key="1">
    <citation type="submission" date="2025-08" db="UniProtKB">
        <authorList>
            <consortium name="Ensembl"/>
        </authorList>
    </citation>
    <scope>IDENTIFICATION</scope>
</reference>
<keyword evidence="5" id="KW-1015">Disulfide bond</keyword>
<accession>A0A8C0JSM4</accession>
<keyword evidence="4" id="KW-0732">Signal</keyword>
<protein>
    <recommendedName>
        <fullName evidence="6">Beta-defensin</fullName>
    </recommendedName>
</protein>
<keyword evidence="6" id="KW-0044">Antibiotic</keyword>
<dbReference type="GO" id="GO:0042742">
    <property type="term" value="P:defense response to bacterium"/>
    <property type="evidence" value="ECO:0007669"/>
    <property type="project" value="UniProtKB-UniRule"/>
</dbReference>
<evidence type="ECO:0000256" key="2">
    <source>
        <dbReference type="ARBA" id="ARBA00007371"/>
    </source>
</evidence>
<proteinExistence type="inferred from homology"/>
<keyword evidence="3 6" id="KW-0964">Secreted</keyword>
<evidence type="ECO:0000259" key="7">
    <source>
        <dbReference type="Pfam" id="PF13841"/>
    </source>
</evidence>
<evidence type="ECO:0000256" key="3">
    <source>
        <dbReference type="ARBA" id="ARBA00022525"/>
    </source>
</evidence>
<evidence type="ECO:0000313" key="8">
    <source>
        <dbReference type="Ensembl" id="ENSCAFP00020005032.1"/>
    </source>
</evidence>
<dbReference type="AlphaFoldDB" id="A0A8C0JSM4"/>
<name>A0A8C0JSM4_CANLU</name>
<organism evidence="8 9">
    <name type="scientific">Canis lupus dingo</name>
    <name type="common">dingo</name>
    <dbReference type="NCBI Taxonomy" id="286419"/>
    <lineage>
        <taxon>Eukaryota</taxon>
        <taxon>Metazoa</taxon>
        <taxon>Chordata</taxon>
        <taxon>Craniata</taxon>
        <taxon>Vertebrata</taxon>
        <taxon>Euteleostomi</taxon>
        <taxon>Mammalia</taxon>
        <taxon>Eutheria</taxon>
        <taxon>Laurasiatheria</taxon>
        <taxon>Carnivora</taxon>
        <taxon>Caniformia</taxon>
        <taxon>Canidae</taxon>
        <taxon>Canis</taxon>
    </lineage>
</organism>
<dbReference type="Gene3D" id="3.10.360.10">
    <property type="entry name" value="Antimicrobial Peptide, Beta-defensin 2, Chain A"/>
    <property type="match status" value="1"/>
</dbReference>
<evidence type="ECO:0000256" key="1">
    <source>
        <dbReference type="ARBA" id="ARBA00004613"/>
    </source>
</evidence>
<comment type="subcellular location">
    <subcellularLocation>
        <location evidence="1 6">Secreted</location>
    </subcellularLocation>
</comment>
<dbReference type="GeneTree" id="ENSGT00900000143580"/>
<keyword evidence="9" id="KW-1185">Reference proteome</keyword>
<comment type="function">
    <text evidence="6">Has antibacterial activity.</text>
</comment>
<evidence type="ECO:0000256" key="5">
    <source>
        <dbReference type="ARBA" id="ARBA00023157"/>
    </source>
</evidence>
<keyword evidence="6" id="KW-0929">Antimicrobial</keyword>
<evidence type="ECO:0000256" key="6">
    <source>
        <dbReference type="RuleBase" id="RU231113"/>
    </source>
</evidence>
<dbReference type="Ensembl" id="ENSCAFT00020005824.1">
    <property type="protein sequence ID" value="ENSCAFP00020005032.1"/>
    <property type="gene ID" value="ENSCAFG00020004134.1"/>
</dbReference>
<feature type="domain" description="Beta-defensin" evidence="7">
    <location>
        <begin position="15"/>
        <end position="44"/>
    </location>
</feature>
<sequence length="73" mass="8673">MRKTLKRFKTEELTKCYQGYGVCRERCRKDETEVHFCGNNRRCCINSDSTILTRVVVKDIVWSKVITTSMPFY</sequence>
<evidence type="ECO:0000313" key="9">
    <source>
        <dbReference type="Proteomes" id="UP000694391"/>
    </source>
</evidence>
<dbReference type="GO" id="GO:0005576">
    <property type="term" value="C:extracellular region"/>
    <property type="evidence" value="ECO:0007669"/>
    <property type="project" value="UniProtKB-SubCell"/>
</dbReference>
<dbReference type="GO" id="GO:0045087">
    <property type="term" value="P:innate immune response"/>
    <property type="evidence" value="ECO:0007669"/>
    <property type="project" value="InterPro"/>
</dbReference>
<dbReference type="Pfam" id="PF13841">
    <property type="entry name" value="Defensin_beta_2"/>
    <property type="match status" value="1"/>
</dbReference>
<evidence type="ECO:0000256" key="4">
    <source>
        <dbReference type="ARBA" id="ARBA00022729"/>
    </source>
</evidence>